<comment type="caution">
    <text evidence="1">The sequence shown here is derived from an EMBL/GenBank/DDBJ whole genome shotgun (WGS) entry which is preliminary data.</text>
</comment>
<gene>
    <name evidence="1" type="ORF">M8523_31740</name>
</gene>
<evidence type="ECO:0000313" key="1">
    <source>
        <dbReference type="EMBL" id="MCW6512489.1"/>
    </source>
</evidence>
<organism evidence="1 2">
    <name type="scientific">Lichenifustis flavocetrariae</name>
    <dbReference type="NCBI Taxonomy" id="2949735"/>
    <lineage>
        <taxon>Bacteria</taxon>
        <taxon>Pseudomonadati</taxon>
        <taxon>Pseudomonadota</taxon>
        <taxon>Alphaproteobacteria</taxon>
        <taxon>Hyphomicrobiales</taxon>
        <taxon>Lichenihabitantaceae</taxon>
        <taxon>Lichenifustis</taxon>
    </lineage>
</organism>
<evidence type="ECO:0008006" key="3">
    <source>
        <dbReference type="Google" id="ProtNLM"/>
    </source>
</evidence>
<protein>
    <recommendedName>
        <fullName evidence="3">Porin family protein</fullName>
    </recommendedName>
</protein>
<accession>A0AA41Z2F6</accession>
<keyword evidence="2" id="KW-1185">Reference proteome</keyword>
<dbReference type="AlphaFoldDB" id="A0AA41Z2F6"/>
<sequence length="200" mass="20604">MTSKFLGVRVCALAAVVALSTIGGTVLGADLSQPALPTFALEAPPTEPSPWTGLYVGTEVFAITGSKGVRGGFGGGGYVGYDRELANNWVVGVQAGAGYSPSVFNRAYRGFNYADLEARVGYDMGRLMPFVTIGGVVARPNGRALTGVSDTNGALNDLFNTNGDLRGFGTIGAGFAYKVTPNTTVELSVQAYHGNGLVAP</sequence>
<dbReference type="InterPro" id="IPR011250">
    <property type="entry name" value="OMP/PagP_B-barrel"/>
</dbReference>
<proteinExistence type="predicted"/>
<dbReference type="RefSeq" id="WP_282588865.1">
    <property type="nucleotide sequence ID" value="NZ_JAMOIM010000051.1"/>
</dbReference>
<evidence type="ECO:0000313" key="2">
    <source>
        <dbReference type="Proteomes" id="UP001165667"/>
    </source>
</evidence>
<reference evidence="1" key="1">
    <citation type="submission" date="2022-05" db="EMBL/GenBank/DDBJ databases">
        <authorList>
            <person name="Pankratov T."/>
        </authorList>
    </citation>
    <scope>NUCLEOTIDE SEQUENCE</scope>
    <source>
        <strain evidence="1">BP6-180914</strain>
    </source>
</reference>
<dbReference type="Proteomes" id="UP001165667">
    <property type="component" value="Unassembled WGS sequence"/>
</dbReference>
<dbReference type="EMBL" id="JAMOIM010000051">
    <property type="protein sequence ID" value="MCW6512489.1"/>
    <property type="molecule type" value="Genomic_DNA"/>
</dbReference>
<name>A0AA41Z2F6_9HYPH</name>
<dbReference type="SUPFAM" id="SSF56925">
    <property type="entry name" value="OMPA-like"/>
    <property type="match status" value="1"/>
</dbReference>